<dbReference type="AlphaFoldDB" id="A0A193QNY1"/>
<protein>
    <submittedName>
        <fullName evidence="1">IS66 Orf2 like protein</fullName>
    </submittedName>
</protein>
<evidence type="ECO:0000313" key="2">
    <source>
        <dbReference type="Proteomes" id="UP000245838"/>
    </source>
</evidence>
<dbReference type="OrthoDB" id="4956084at2"/>
<geneLocation type="plasmid" evidence="2">
    <name>psg1</name>
</geneLocation>
<organism evidence="1 2">
    <name type="scientific">Sodalis glossinidius (strain morsitans)</name>
    <dbReference type="NCBI Taxonomy" id="343509"/>
    <lineage>
        <taxon>Bacteria</taxon>
        <taxon>Pseudomonadati</taxon>
        <taxon>Pseudomonadota</taxon>
        <taxon>Gammaproteobacteria</taxon>
        <taxon>Enterobacterales</taxon>
        <taxon>Bruguierivoracaceae</taxon>
        <taxon>Sodalis</taxon>
    </lineage>
</organism>
<proteinExistence type="predicted"/>
<dbReference type="Pfam" id="PF05717">
    <property type="entry name" value="TnpB_IS66"/>
    <property type="match status" value="1"/>
</dbReference>
<name>A0A193QNY1_SODGM</name>
<dbReference type="Proteomes" id="UP000245838">
    <property type="component" value="Plasmid psg1"/>
</dbReference>
<gene>
    <name evidence="1" type="ORF">SGGMMB4_05823</name>
</gene>
<dbReference type="NCBIfam" id="NF033819">
    <property type="entry name" value="IS66_TnpB"/>
    <property type="match status" value="1"/>
</dbReference>
<reference evidence="2" key="1">
    <citation type="submission" date="2015-05" db="EMBL/GenBank/DDBJ databases">
        <authorList>
            <person name="Goodhead I."/>
        </authorList>
    </citation>
    <scope>NUCLEOTIDE SEQUENCE [LARGE SCALE GENOMIC DNA]</scope>
    <source>
        <strain evidence="2">morsitans</strain>
        <plasmid evidence="2">psg1</plasmid>
    </source>
</reference>
<evidence type="ECO:0000313" key="1">
    <source>
        <dbReference type="EMBL" id="CRL46857.1"/>
    </source>
</evidence>
<dbReference type="InterPro" id="IPR008878">
    <property type="entry name" value="Transposase_IS66_Orf2"/>
</dbReference>
<dbReference type="RefSeq" id="WP_011279180.1">
    <property type="nucleotide sequence ID" value="NC_007713.1"/>
</dbReference>
<sequence length="74" mass="8214">MKMFVDVPAIYLYPGHVDFRKSINGLVLIIEQNMAHSPFDEALFVFCNRPARAVSVKVVVASVNSCSGSFPLRI</sequence>
<dbReference type="EMBL" id="LN854558">
    <property type="protein sequence ID" value="CRL46857.1"/>
    <property type="molecule type" value="Genomic_DNA"/>
</dbReference>
<accession>A0A193QNY1</accession>